<dbReference type="Gene3D" id="4.10.60.10">
    <property type="entry name" value="Zinc finger, CCHC-type"/>
    <property type="match status" value="1"/>
</dbReference>
<name>A0AAD8RJZ3_LOLMU</name>
<keyword evidence="1" id="KW-0863">Zinc-finger</keyword>
<gene>
    <name evidence="4" type="ORF">QYE76_000410</name>
</gene>
<organism evidence="4 5">
    <name type="scientific">Lolium multiflorum</name>
    <name type="common">Italian ryegrass</name>
    <name type="synonym">Lolium perenne subsp. multiflorum</name>
    <dbReference type="NCBI Taxonomy" id="4521"/>
    <lineage>
        <taxon>Eukaryota</taxon>
        <taxon>Viridiplantae</taxon>
        <taxon>Streptophyta</taxon>
        <taxon>Embryophyta</taxon>
        <taxon>Tracheophyta</taxon>
        <taxon>Spermatophyta</taxon>
        <taxon>Magnoliopsida</taxon>
        <taxon>Liliopsida</taxon>
        <taxon>Poales</taxon>
        <taxon>Poaceae</taxon>
        <taxon>BOP clade</taxon>
        <taxon>Pooideae</taxon>
        <taxon>Poodae</taxon>
        <taxon>Poeae</taxon>
        <taxon>Poeae Chloroplast Group 2 (Poeae type)</taxon>
        <taxon>Loliodinae</taxon>
        <taxon>Loliinae</taxon>
        <taxon>Lolium</taxon>
    </lineage>
</organism>
<keyword evidence="5" id="KW-1185">Reference proteome</keyword>
<dbReference type="AlphaFoldDB" id="A0AAD8RJZ3"/>
<dbReference type="GO" id="GO:0008270">
    <property type="term" value="F:zinc ion binding"/>
    <property type="evidence" value="ECO:0007669"/>
    <property type="project" value="UniProtKB-KW"/>
</dbReference>
<reference evidence="4" key="1">
    <citation type="submission" date="2023-07" db="EMBL/GenBank/DDBJ databases">
        <title>A chromosome-level genome assembly of Lolium multiflorum.</title>
        <authorList>
            <person name="Chen Y."/>
            <person name="Copetti D."/>
            <person name="Kolliker R."/>
            <person name="Studer B."/>
        </authorList>
    </citation>
    <scope>NUCLEOTIDE SEQUENCE</scope>
    <source>
        <strain evidence="4">02402/16</strain>
        <tissue evidence="4">Leaf</tissue>
    </source>
</reference>
<protein>
    <recommendedName>
        <fullName evidence="3">CCHC-type domain-containing protein</fullName>
    </recommendedName>
</protein>
<sequence>MAFHARTFWVDPSKAKEENIKRNKASGFKISGPRSRSCFNCGDKYHFIAECPYENRETRGGRIIPKDKSKDSKVPNKRPFIKDKKNKMPSRIVLLTQEEYSSEDNNSDSAKEETSKEVAAIATTSTPSSSLFESPNENLHIKNEHCFMARSSMDTSFVLSTLEEYTSGDDDDDDESTNGLVALASISTTSSPPCKFPNENIHMKEENCFMAKSFEVYCPKRLEEKMGSSKEKKEVERRKNGEERRSGRAPGGRQYRRSMAGTTVGARTVVPPQLPPKVPLKGVCPSLGLGSWALGRYLGRYRGRRYRPGSAGGTAHARPEVTTLLLPRGCFAQRPATTTDTSAGTTAGA</sequence>
<proteinExistence type="predicted"/>
<dbReference type="InterPro" id="IPR001878">
    <property type="entry name" value="Znf_CCHC"/>
</dbReference>
<dbReference type="EMBL" id="JAUUTY010000005">
    <property type="protein sequence ID" value="KAK1626095.1"/>
    <property type="molecule type" value="Genomic_DNA"/>
</dbReference>
<feature type="region of interest" description="Disordered" evidence="2">
    <location>
        <begin position="96"/>
        <end position="116"/>
    </location>
</feature>
<feature type="domain" description="CCHC-type" evidence="3">
    <location>
        <begin position="38"/>
        <end position="52"/>
    </location>
</feature>
<feature type="region of interest" description="Disordered" evidence="2">
    <location>
        <begin position="60"/>
        <end position="82"/>
    </location>
</feature>
<keyword evidence="1" id="KW-0479">Metal-binding</keyword>
<feature type="compositionally biased region" description="Basic and acidic residues" evidence="2">
    <location>
        <begin position="225"/>
        <end position="246"/>
    </location>
</feature>
<dbReference type="PROSITE" id="PS50158">
    <property type="entry name" value="ZF_CCHC"/>
    <property type="match status" value="1"/>
</dbReference>
<dbReference type="GO" id="GO:0003676">
    <property type="term" value="F:nucleic acid binding"/>
    <property type="evidence" value="ECO:0007669"/>
    <property type="project" value="InterPro"/>
</dbReference>
<accession>A0AAD8RJZ3</accession>
<feature type="compositionally biased region" description="Basic and acidic residues" evidence="2">
    <location>
        <begin position="60"/>
        <end position="74"/>
    </location>
</feature>
<evidence type="ECO:0000256" key="2">
    <source>
        <dbReference type="SAM" id="MobiDB-lite"/>
    </source>
</evidence>
<evidence type="ECO:0000313" key="5">
    <source>
        <dbReference type="Proteomes" id="UP001231189"/>
    </source>
</evidence>
<dbReference type="Proteomes" id="UP001231189">
    <property type="component" value="Unassembled WGS sequence"/>
</dbReference>
<keyword evidence="1" id="KW-0862">Zinc</keyword>
<comment type="caution">
    <text evidence="4">The sequence shown here is derived from an EMBL/GenBank/DDBJ whole genome shotgun (WGS) entry which is preliminary data.</text>
</comment>
<evidence type="ECO:0000256" key="1">
    <source>
        <dbReference type="PROSITE-ProRule" id="PRU00047"/>
    </source>
</evidence>
<evidence type="ECO:0000313" key="4">
    <source>
        <dbReference type="EMBL" id="KAK1626095.1"/>
    </source>
</evidence>
<evidence type="ECO:0000259" key="3">
    <source>
        <dbReference type="PROSITE" id="PS50158"/>
    </source>
</evidence>
<feature type="region of interest" description="Disordered" evidence="2">
    <location>
        <begin position="225"/>
        <end position="272"/>
    </location>
</feature>